<accession>A0ABU8XDL2</accession>
<sequence>MNWRKRWSDFRERHAEGRPSRRPFCCHNARLHIEGACKELALKTRTHLVLDDHLVAQVMVRAGVKTRQAAIEAALRAYVCAPGYPGLLKLAGSGVIADGYDPKAAYGASVCAVPSAAPTIA</sequence>
<dbReference type="InterPro" id="IPR019239">
    <property type="entry name" value="VapB_antitoxin"/>
</dbReference>
<dbReference type="EMBL" id="JBBKZS010000012">
    <property type="protein sequence ID" value="MEJ8857804.1"/>
    <property type="molecule type" value="Genomic_DNA"/>
</dbReference>
<gene>
    <name evidence="1" type="ORF">WKW79_24745</name>
</gene>
<organism evidence="1 2">
    <name type="scientific">Variovorax robiniae</name>
    <dbReference type="NCBI Taxonomy" id="1836199"/>
    <lineage>
        <taxon>Bacteria</taxon>
        <taxon>Pseudomonadati</taxon>
        <taxon>Pseudomonadota</taxon>
        <taxon>Betaproteobacteria</taxon>
        <taxon>Burkholderiales</taxon>
        <taxon>Comamonadaceae</taxon>
        <taxon>Variovorax</taxon>
    </lineage>
</organism>
<evidence type="ECO:0000313" key="2">
    <source>
        <dbReference type="Proteomes" id="UP001367030"/>
    </source>
</evidence>
<dbReference type="Pfam" id="PF09957">
    <property type="entry name" value="VapB_antitoxin"/>
    <property type="match status" value="1"/>
</dbReference>
<name>A0ABU8XDL2_9BURK</name>
<dbReference type="RefSeq" id="WP_340337873.1">
    <property type="nucleotide sequence ID" value="NZ_JBBKZS010000012.1"/>
</dbReference>
<proteinExistence type="predicted"/>
<dbReference type="Proteomes" id="UP001367030">
    <property type="component" value="Unassembled WGS sequence"/>
</dbReference>
<reference evidence="1 2" key="1">
    <citation type="submission" date="2024-03" db="EMBL/GenBank/DDBJ databases">
        <title>Novel species of the genus Variovorax.</title>
        <authorList>
            <person name="Liu Q."/>
            <person name="Xin Y.-H."/>
        </authorList>
    </citation>
    <scope>NUCLEOTIDE SEQUENCE [LARGE SCALE GENOMIC DNA]</scope>
    <source>
        <strain evidence="1 2">KACC 18901</strain>
    </source>
</reference>
<keyword evidence="2" id="KW-1185">Reference proteome</keyword>
<comment type="caution">
    <text evidence="1">The sequence shown here is derived from an EMBL/GenBank/DDBJ whole genome shotgun (WGS) entry which is preliminary data.</text>
</comment>
<protein>
    <submittedName>
        <fullName evidence="1">Type II toxin-antitoxin system VapB family antitoxin</fullName>
    </submittedName>
</protein>
<evidence type="ECO:0000313" key="1">
    <source>
        <dbReference type="EMBL" id="MEJ8857804.1"/>
    </source>
</evidence>